<sequence length="276" mass="30220" precursor="true">MLTQKTLLTTFACCCVLIPSFANAQQNGEKEVPAQLRVLSYNIHHGEGTDGKLDLERIARVIKSVDPDLVALQEVDRVVPRSKQIDQPAELAKLTEMKVAFGANLPLQGGHYGNAILSRFPIAAHKNHLLPVIDSGEQRGVLLAEIEVPQLAEPLLFLATHFDHRGKDAERIASAKTINGLVSKFGDRCALLAGDLNDVHRSNAVAELQTNWTLANQTPLPTVPVDKPRQQIDFVLFRPAARWKVVEVKVLDEAVASDHLPILAVFEIKPASPPAK</sequence>
<dbReference type="Proteomes" id="UP000315017">
    <property type="component" value="Chromosome"/>
</dbReference>
<accession>A0A517YDY1</accession>
<keyword evidence="4" id="KW-1185">Reference proteome</keyword>
<proteinExistence type="predicted"/>
<dbReference type="InterPro" id="IPR005135">
    <property type="entry name" value="Endo/exonuclease/phosphatase"/>
</dbReference>
<evidence type="ECO:0000259" key="2">
    <source>
        <dbReference type="Pfam" id="PF03372"/>
    </source>
</evidence>
<evidence type="ECO:0000313" key="4">
    <source>
        <dbReference type="Proteomes" id="UP000315017"/>
    </source>
</evidence>
<name>A0A517YDY1_9BACT</name>
<dbReference type="Pfam" id="PF03372">
    <property type="entry name" value="Exo_endo_phos"/>
    <property type="match status" value="1"/>
</dbReference>
<evidence type="ECO:0000256" key="1">
    <source>
        <dbReference type="SAM" id="SignalP"/>
    </source>
</evidence>
<dbReference type="GO" id="GO:0003824">
    <property type="term" value="F:catalytic activity"/>
    <property type="evidence" value="ECO:0007669"/>
    <property type="project" value="InterPro"/>
</dbReference>
<organism evidence="3 4">
    <name type="scientific">Anatilimnocola aggregata</name>
    <dbReference type="NCBI Taxonomy" id="2528021"/>
    <lineage>
        <taxon>Bacteria</taxon>
        <taxon>Pseudomonadati</taxon>
        <taxon>Planctomycetota</taxon>
        <taxon>Planctomycetia</taxon>
        <taxon>Pirellulales</taxon>
        <taxon>Pirellulaceae</taxon>
        <taxon>Anatilimnocola</taxon>
    </lineage>
</organism>
<dbReference type="PANTHER" id="PTHR14859:SF15">
    <property type="entry name" value="ENDONUCLEASE_EXONUCLEASE_PHOSPHATASE DOMAIN-CONTAINING PROTEIN"/>
    <property type="match status" value="1"/>
</dbReference>
<feature type="chain" id="PRO_5021892142" description="Endonuclease/exonuclease/phosphatase domain-containing protein" evidence="1">
    <location>
        <begin position="25"/>
        <end position="276"/>
    </location>
</feature>
<dbReference type="RefSeq" id="WP_145090755.1">
    <property type="nucleotide sequence ID" value="NZ_CP036274.1"/>
</dbReference>
<dbReference type="InterPro" id="IPR051916">
    <property type="entry name" value="GPI-anchor_lipid_remodeler"/>
</dbReference>
<dbReference type="OrthoDB" id="155529at2"/>
<dbReference type="InterPro" id="IPR036691">
    <property type="entry name" value="Endo/exonu/phosph_ase_sf"/>
</dbReference>
<dbReference type="KEGG" id="aagg:ETAA8_35500"/>
<dbReference type="GO" id="GO:0016020">
    <property type="term" value="C:membrane"/>
    <property type="evidence" value="ECO:0007669"/>
    <property type="project" value="GOC"/>
</dbReference>
<dbReference type="EMBL" id="CP036274">
    <property type="protein sequence ID" value="QDU28450.1"/>
    <property type="molecule type" value="Genomic_DNA"/>
</dbReference>
<dbReference type="AlphaFoldDB" id="A0A517YDY1"/>
<feature type="signal peptide" evidence="1">
    <location>
        <begin position="1"/>
        <end position="24"/>
    </location>
</feature>
<gene>
    <name evidence="3" type="ORF">ETAA8_35500</name>
</gene>
<feature type="domain" description="Endonuclease/exonuclease/phosphatase" evidence="2">
    <location>
        <begin position="39"/>
        <end position="259"/>
    </location>
</feature>
<dbReference type="Gene3D" id="3.60.10.10">
    <property type="entry name" value="Endonuclease/exonuclease/phosphatase"/>
    <property type="match status" value="1"/>
</dbReference>
<keyword evidence="1" id="KW-0732">Signal</keyword>
<dbReference type="SUPFAM" id="SSF56219">
    <property type="entry name" value="DNase I-like"/>
    <property type="match status" value="1"/>
</dbReference>
<dbReference type="PANTHER" id="PTHR14859">
    <property type="entry name" value="CALCOFLUOR WHITE HYPERSENSITIVE PROTEIN PRECURSOR"/>
    <property type="match status" value="1"/>
</dbReference>
<reference evidence="3 4" key="1">
    <citation type="submission" date="2019-02" db="EMBL/GenBank/DDBJ databases">
        <title>Deep-cultivation of Planctomycetes and their phenomic and genomic characterization uncovers novel biology.</title>
        <authorList>
            <person name="Wiegand S."/>
            <person name="Jogler M."/>
            <person name="Boedeker C."/>
            <person name="Pinto D."/>
            <person name="Vollmers J."/>
            <person name="Rivas-Marin E."/>
            <person name="Kohn T."/>
            <person name="Peeters S.H."/>
            <person name="Heuer A."/>
            <person name="Rast P."/>
            <person name="Oberbeckmann S."/>
            <person name="Bunk B."/>
            <person name="Jeske O."/>
            <person name="Meyerdierks A."/>
            <person name="Storesund J.E."/>
            <person name="Kallscheuer N."/>
            <person name="Luecker S."/>
            <person name="Lage O.M."/>
            <person name="Pohl T."/>
            <person name="Merkel B.J."/>
            <person name="Hornburger P."/>
            <person name="Mueller R.-W."/>
            <person name="Bruemmer F."/>
            <person name="Labrenz M."/>
            <person name="Spormann A.M."/>
            <person name="Op den Camp H."/>
            <person name="Overmann J."/>
            <person name="Amann R."/>
            <person name="Jetten M.S.M."/>
            <person name="Mascher T."/>
            <person name="Medema M.H."/>
            <person name="Devos D.P."/>
            <person name="Kaster A.-K."/>
            <person name="Ovreas L."/>
            <person name="Rohde M."/>
            <person name="Galperin M.Y."/>
            <person name="Jogler C."/>
        </authorList>
    </citation>
    <scope>NUCLEOTIDE SEQUENCE [LARGE SCALE GENOMIC DNA]</scope>
    <source>
        <strain evidence="3 4">ETA_A8</strain>
    </source>
</reference>
<dbReference type="GO" id="GO:0006506">
    <property type="term" value="P:GPI anchor biosynthetic process"/>
    <property type="evidence" value="ECO:0007669"/>
    <property type="project" value="TreeGrafter"/>
</dbReference>
<protein>
    <recommendedName>
        <fullName evidence="2">Endonuclease/exonuclease/phosphatase domain-containing protein</fullName>
    </recommendedName>
</protein>
<evidence type="ECO:0000313" key="3">
    <source>
        <dbReference type="EMBL" id="QDU28450.1"/>
    </source>
</evidence>